<keyword evidence="3" id="KW-1185">Reference proteome</keyword>
<evidence type="ECO:0000313" key="3">
    <source>
        <dbReference type="Proteomes" id="UP000001542"/>
    </source>
</evidence>
<proteinExistence type="predicted"/>
<dbReference type="KEGG" id="tva:75664776"/>
<reference evidence="2" key="2">
    <citation type="journal article" date="2007" name="Science">
        <title>Draft genome sequence of the sexually transmitted pathogen Trichomonas vaginalis.</title>
        <authorList>
            <person name="Carlton J.M."/>
            <person name="Hirt R.P."/>
            <person name="Silva J.C."/>
            <person name="Delcher A.L."/>
            <person name="Schatz M."/>
            <person name="Zhao Q."/>
            <person name="Wortman J.R."/>
            <person name="Bidwell S.L."/>
            <person name="Alsmark U.C.M."/>
            <person name="Besteiro S."/>
            <person name="Sicheritz-Ponten T."/>
            <person name="Noel C.J."/>
            <person name="Dacks J.B."/>
            <person name="Foster P.G."/>
            <person name="Simillion C."/>
            <person name="Van de Peer Y."/>
            <person name="Miranda-Saavedra D."/>
            <person name="Barton G.J."/>
            <person name="Westrop G.D."/>
            <person name="Mueller S."/>
            <person name="Dessi D."/>
            <person name="Fiori P.L."/>
            <person name="Ren Q."/>
            <person name="Paulsen I."/>
            <person name="Zhang H."/>
            <person name="Bastida-Corcuera F.D."/>
            <person name="Simoes-Barbosa A."/>
            <person name="Brown M.T."/>
            <person name="Hayes R.D."/>
            <person name="Mukherjee M."/>
            <person name="Okumura C.Y."/>
            <person name="Schneider R."/>
            <person name="Smith A.J."/>
            <person name="Vanacova S."/>
            <person name="Villalvazo M."/>
            <person name="Haas B.J."/>
            <person name="Pertea M."/>
            <person name="Feldblyum T.V."/>
            <person name="Utterback T.R."/>
            <person name="Shu C.L."/>
            <person name="Osoegawa K."/>
            <person name="de Jong P.J."/>
            <person name="Hrdy I."/>
            <person name="Horvathova L."/>
            <person name="Zubacova Z."/>
            <person name="Dolezal P."/>
            <person name="Malik S.B."/>
            <person name="Logsdon J.M. Jr."/>
            <person name="Henze K."/>
            <person name="Gupta A."/>
            <person name="Wang C.C."/>
            <person name="Dunne R.L."/>
            <person name="Upcroft J.A."/>
            <person name="Upcroft P."/>
            <person name="White O."/>
            <person name="Salzberg S.L."/>
            <person name="Tang P."/>
            <person name="Chiu C.-H."/>
            <person name="Lee Y.-S."/>
            <person name="Embley T.M."/>
            <person name="Coombs G.H."/>
            <person name="Mottram J.C."/>
            <person name="Tachezy J."/>
            <person name="Fraser-Liggett C.M."/>
            <person name="Johnson P.J."/>
        </authorList>
    </citation>
    <scope>NUCLEOTIDE SEQUENCE [LARGE SCALE GENOMIC DNA]</scope>
    <source>
        <strain evidence="2">G3</strain>
    </source>
</reference>
<dbReference type="VEuPathDB" id="TrichDB:TVAGG3_0643250"/>
<accession>A2FBT7</accession>
<feature type="compositionally biased region" description="Basic residues" evidence="1">
    <location>
        <begin position="41"/>
        <end position="52"/>
    </location>
</feature>
<protein>
    <submittedName>
        <fullName evidence="2">Uncharacterized protein</fullName>
    </submittedName>
</protein>
<dbReference type="AlphaFoldDB" id="A2FBT7"/>
<evidence type="ECO:0000313" key="2">
    <source>
        <dbReference type="EMBL" id="EAX97637.1"/>
    </source>
</evidence>
<reference evidence="2" key="1">
    <citation type="submission" date="2006-10" db="EMBL/GenBank/DDBJ databases">
        <authorList>
            <person name="Amadeo P."/>
            <person name="Zhao Q."/>
            <person name="Wortman J."/>
            <person name="Fraser-Liggett C."/>
            <person name="Carlton J."/>
        </authorList>
    </citation>
    <scope>NUCLEOTIDE SEQUENCE</scope>
    <source>
        <strain evidence="2">G3</strain>
    </source>
</reference>
<sequence>MSITFDDIANQFEQLFSIVSRSKKLSKSIMSQQASNSKLSKSVRSRSSRKSLKSSYSCKSSCKMTSPEKNSRLCPWIEDNRHYSTLLSLQKQSKPKKSLRMTKSFQGYREQEKTFDEPEFFSPDYDTNSTEVYPSYSDSEMNSDDEEMFIREIDLILNSHIQKKFFQSWRNRFMIRTSILIKKQLQSISLSHQYNHENEFYHEEEEECIQDSSESLPPKRLSALDSEEKERLIDILLSSQE</sequence>
<feature type="region of interest" description="Disordered" evidence="1">
    <location>
        <begin position="30"/>
        <end position="52"/>
    </location>
</feature>
<evidence type="ECO:0000256" key="1">
    <source>
        <dbReference type="SAM" id="MobiDB-lite"/>
    </source>
</evidence>
<dbReference type="Proteomes" id="UP000001542">
    <property type="component" value="Unassembled WGS sequence"/>
</dbReference>
<organism evidence="2 3">
    <name type="scientific">Trichomonas vaginalis (strain ATCC PRA-98 / G3)</name>
    <dbReference type="NCBI Taxonomy" id="412133"/>
    <lineage>
        <taxon>Eukaryota</taxon>
        <taxon>Metamonada</taxon>
        <taxon>Parabasalia</taxon>
        <taxon>Trichomonadida</taxon>
        <taxon>Trichomonadidae</taxon>
        <taxon>Trichomonas</taxon>
    </lineage>
</organism>
<name>A2FBT7_TRIV3</name>
<dbReference type="RefSeq" id="XP_001310567.1">
    <property type="nucleotide sequence ID" value="XM_001310566.1"/>
</dbReference>
<dbReference type="VEuPathDB" id="TrichDB:TVAG_382610"/>
<dbReference type="InParanoid" id="A2FBT7"/>
<dbReference type="EMBL" id="DS113707">
    <property type="protein sequence ID" value="EAX97637.1"/>
    <property type="molecule type" value="Genomic_DNA"/>
</dbReference>
<gene>
    <name evidence="2" type="ORF">TVAG_382610</name>
</gene>